<keyword evidence="2" id="KW-1185">Reference proteome</keyword>
<dbReference type="Proteomes" id="UP001215280">
    <property type="component" value="Unassembled WGS sequence"/>
</dbReference>
<dbReference type="PANTHER" id="PTHR34615">
    <property type="entry name" value="PX DOMAIN-CONTAINING PROTEIN"/>
    <property type="match status" value="1"/>
</dbReference>
<evidence type="ECO:0000313" key="2">
    <source>
        <dbReference type="Proteomes" id="UP001215280"/>
    </source>
</evidence>
<dbReference type="AlphaFoldDB" id="A0AAD7IFM2"/>
<feature type="non-terminal residue" evidence="1">
    <location>
        <position position="163"/>
    </location>
</feature>
<dbReference type="EMBL" id="JARJLG010000120">
    <property type="protein sequence ID" value="KAJ7741996.1"/>
    <property type="molecule type" value="Genomic_DNA"/>
</dbReference>
<dbReference type="PANTHER" id="PTHR34615:SF1">
    <property type="entry name" value="PX DOMAIN-CONTAINING PROTEIN"/>
    <property type="match status" value="1"/>
</dbReference>
<organism evidence="1 2">
    <name type="scientific">Mycena maculata</name>
    <dbReference type="NCBI Taxonomy" id="230809"/>
    <lineage>
        <taxon>Eukaryota</taxon>
        <taxon>Fungi</taxon>
        <taxon>Dikarya</taxon>
        <taxon>Basidiomycota</taxon>
        <taxon>Agaricomycotina</taxon>
        <taxon>Agaricomycetes</taxon>
        <taxon>Agaricomycetidae</taxon>
        <taxon>Agaricales</taxon>
        <taxon>Marasmiineae</taxon>
        <taxon>Mycenaceae</taxon>
        <taxon>Mycena</taxon>
    </lineage>
</organism>
<proteinExistence type="predicted"/>
<accession>A0AAD7IFM2</accession>
<name>A0AAD7IFM2_9AGAR</name>
<sequence>EWLTSLARRDCLYRFRFYAEELADLTTALEIPDPFYTQNHSRFSALEALCLLLARFKSASDLYDLSMKYRRPECSISEIVNELSIFLHEKWKHLLSFDTTGLLTPECLDTYAYAIYQAGAPLRWVWGFIDCTIRSICHPEWLQGQLYNGYKKVHAMKFQAVKL</sequence>
<gene>
    <name evidence="1" type="ORF">DFH07DRAFT_699513</name>
</gene>
<feature type="non-terminal residue" evidence="1">
    <location>
        <position position="1"/>
    </location>
</feature>
<evidence type="ECO:0000313" key="1">
    <source>
        <dbReference type="EMBL" id="KAJ7741996.1"/>
    </source>
</evidence>
<reference evidence="1" key="1">
    <citation type="submission" date="2023-03" db="EMBL/GenBank/DDBJ databases">
        <title>Massive genome expansion in bonnet fungi (Mycena s.s.) driven by repeated elements and novel gene families across ecological guilds.</title>
        <authorList>
            <consortium name="Lawrence Berkeley National Laboratory"/>
            <person name="Harder C.B."/>
            <person name="Miyauchi S."/>
            <person name="Viragh M."/>
            <person name="Kuo A."/>
            <person name="Thoen E."/>
            <person name="Andreopoulos B."/>
            <person name="Lu D."/>
            <person name="Skrede I."/>
            <person name="Drula E."/>
            <person name="Henrissat B."/>
            <person name="Morin E."/>
            <person name="Kohler A."/>
            <person name="Barry K."/>
            <person name="LaButti K."/>
            <person name="Morin E."/>
            <person name="Salamov A."/>
            <person name="Lipzen A."/>
            <person name="Mereny Z."/>
            <person name="Hegedus B."/>
            <person name="Baldrian P."/>
            <person name="Stursova M."/>
            <person name="Weitz H."/>
            <person name="Taylor A."/>
            <person name="Grigoriev I.V."/>
            <person name="Nagy L.G."/>
            <person name="Martin F."/>
            <person name="Kauserud H."/>
        </authorList>
    </citation>
    <scope>NUCLEOTIDE SEQUENCE</scope>
    <source>
        <strain evidence="1">CBHHK188m</strain>
    </source>
</reference>
<comment type="caution">
    <text evidence="1">The sequence shown here is derived from an EMBL/GenBank/DDBJ whole genome shotgun (WGS) entry which is preliminary data.</text>
</comment>
<protein>
    <submittedName>
        <fullName evidence="1">Uncharacterized protein</fullName>
    </submittedName>
</protein>